<dbReference type="Pfam" id="PF00651">
    <property type="entry name" value="BTB"/>
    <property type="match status" value="1"/>
</dbReference>
<dbReference type="AlphaFoldDB" id="A0A1Y1IGY4"/>
<reference evidence="4 5" key="1">
    <citation type="journal article" date="2014" name="Nat. Commun.">
        <title>Klebsormidium flaccidum genome reveals primary factors for plant terrestrial adaptation.</title>
        <authorList>
            <person name="Hori K."/>
            <person name="Maruyama F."/>
            <person name="Fujisawa T."/>
            <person name="Togashi T."/>
            <person name="Yamamoto N."/>
            <person name="Seo M."/>
            <person name="Sato S."/>
            <person name="Yamada T."/>
            <person name="Mori H."/>
            <person name="Tajima N."/>
            <person name="Moriyama T."/>
            <person name="Ikeuchi M."/>
            <person name="Watanabe M."/>
            <person name="Wada H."/>
            <person name="Kobayashi K."/>
            <person name="Saito M."/>
            <person name="Masuda T."/>
            <person name="Sasaki-Sekimoto Y."/>
            <person name="Mashiguchi K."/>
            <person name="Awai K."/>
            <person name="Shimojima M."/>
            <person name="Masuda S."/>
            <person name="Iwai M."/>
            <person name="Nobusawa T."/>
            <person name="Narise T."/>
            <person name="Kondo S."/>
            <person name="Saito H."/>
            <person name="Sato R."/>
            <person name="Murakawa M."/>
            <person name="Ihara Y."/>
            <person name="Oshima-Yamada Y."/>
            <person name="Ohtaka K."/>
            <person name="Satoh M."/>
            <person name="Sonobe K."/>
            <person name="Ishii M."/>
            <person name="Ohtani R."/>
            <person name="Kanamori-Sato M."/>
            <person name="Honoki R."/>
            <person name="Miyazaki D."/>
            <person name="Mochizuki H."/>
            <person name="Umetsu J."/>
            <person name="Higashi K."/>
            <person name="Shibata D."/>
            <person name="Kamiya Y."/>
            <person name="Sato N."/>
            <person name="Nakamura Y."/>
            <person name="Tabata S."/>
            <person name="Ida S."/>
            <person name="Kurokawa K."/>
            <person name="Ohta H."/>
        </authorList>
    </citation>
    <scope>NUCLEOTIDE SEQUENCE [LARGE SCALE GENOMIC DNA]</scope>
    <source>
        <strain evidence="4 5">NIES-2285</strain>
    </source>
</reference>
<dbReference type="EMBL" id="DF237367">
    <property type="protein sequence ID" value="GAQ88321.1"/>
    <property type="molecule type" value="Genomic_DNA"/>
</dbReference>
<accession>A0A1Y1IGY4</accession>
<dbReference type="InterPro" id="IPR011705">
    <property type="entry name" value="BACK"/>
</dbReference>
<dbReference type="PROSITE" id="PS50097">
    <property type="entry name" value="BTB"/>
    <property type="match status" value="1"/>
</dbReference>
<dbReference type="SMART" id="SM00875">
    <property type="entry name" value="BACK"/>
    <property type="match status" value="1"/>
</dbReference>
<dbReference type="Pfam" id="PF07707">
    <property type="entry name" value="BACK"/>
    <property type="match status" value="1"/>
</dbReference>
<evidence type="ECO:0000313" key="4">
    <source>
        <dbReference type="EMBL" id="GAQ88321.1"/>
    </source>
</evidence>
<name>A0A1Y1IGY4_KLENI</name>
<dbReference type="OrthoDB" id="414143at2759"/>
<evidence type="ECO:0000256" key="2">
    <source>
        <dbReference type="ARBA" id="ARBA00004906"/>
    </source>
</evidence>
<proteinExistence type="predicted"/>
<dbReference type="InterPro" id="IPR000210">
    <property type="entry name" value="BTB/POZ_dom"/>
</dbReference>
<organism evidence="4 5">
    <name type="scientific">Klebsormidium nitens</name>
    <name type="common">Green alga</name>
    <name type="synonym">Ulothrix nitens</name>
    <dbReference type="NCBI Taxonomy" id="105231"/>
    <lineage>
        <taxon>Eukaryota</taxon>
        <taxon>Viridiplantae</taxon>
        <taxon>Streptophyta</taxon>
        <taxon>Klebsormidiophyceae</taxon>
        <taxon>Klebsormidiales</taxon>
        <taxon>Klebsormidiaceae</taxon>
        <taxon>Klebsormidium</taxon>
    </lineage>
</organism>
<evidence type="ECO:0000259" key="3">
    <source>
        <dbReference type="PROSITE" id="PS50097"/>
    </source>
</evidence>
<dbReference type="InterPro" id="IPR045890">
    <property type="entry name" value="POB1-like"/>
</dbReference>
<dbReference type="Gene3D" id="3.30.710.10">
    <property type="entry name" value="Potassium Channel Kv1.1, Chain A"/>
    <property type="match status" value="1"/>
</dbReference>
<keyword evidence="5" id="KW-1185">Reference proteome</keyword>
<dbReference type="PANTHER" id="PTHR46336:SF3">
    <property type="entry name" value="BTB_POZ DOMAIN-CONTAINING PROTEIN POB1"/>
    <property type="match status" value="1"/>
</dbReference>
<dbReference type="PANTHER" id="PTHR46336">
    <property type="entry name" value="OS02G0260700 PROTEIN"/>
    <property type="match status" value="1"/>
</dbReference>
<dbReference type="Proteomes" id="UP000054558">
    <property type="component" value="Unassembled WGS sequence"/>
</dbReference>
<protein>
    <submittedName>
        <fullName evidence="4">BTB/POZ/Kelch-associated protein</fullName>
    </submittedName>
</protein>
<comment type="pathway">
    <text evidence="2">Protein modification; protein ubiquitination.</text>
</comment>
<sequence>MVEEDCSKCPGAVSTLGDALDEEGHYFDFIKFYKKVEFCDRSLRLEILKETRKGPTSANDEELPINSIVVAAKSVVLQKMLSTGMKEANKSAPVVIKVTAEEKTAFKEMLHFLYAGSLSPRLLEATIDVRELVALLVLGDKFEVPSLMGTVVRCISTRRKCIPDSTVLATEIPDTRLQLRQVKKLADDARAHVVETYADVSGTWESEAFMSLSLEVIEILMQAEELEAENEEEIVEKLLGWIRGKYDALSARRRVVRDLTPHIRFFSLTGEALERFLSTPEMQSKGTETNR</sequence>
<dbReference type="InterPro" id="IPR011333">
    <property type="entry name" value="SKP1/BTB/POZ_sf"/>
</dbReference>
<dbReference type="CDD" id="cd18186">
    <property type="entry name" value="BTB_POZ_ZBTB_KLHL-like"/>
    <property type="match status" value="1"/>
</dbReference>
<evidence type="ECO:0000313" key="5">
    <source>
        <dbReference type="Proteomes" id="UP000054558"/>
    </source>
</evidence>
<dbReference type="SUPFAM" id="SSF54695">
    <property type="entry name" value="POZ domain"/>
    <property type="match status" value="1"/>
</dbReference>
<dbReference type="Gene3D" id="1.25.40.420">
    <property type="match status" value="1"/>
</dbReference>
<dbReference type="OMA" id="ISECIFY"/>
<gene>
    <name evidence="4" type="ORF">KFL_004180060</name>
</gene>
<evidence type="ECO:0000256" key="1">
    <source>
        <dbReference type="ARBA" id="ARBA00002668"/>
    </source>
</evidence>
<feature type="domain" description="BTB" evidence="3">
    <location>
        <begin position="39"/>
        <end position="122"/>
    </location>
</feature>
<comment type="function">
    <text evidence="1">May act as a substrate-specific adapter of an E3 ubiquitin-protein ligase complex (CUL3-RBX1-BTB) which mediates the ubiquitination and subsequent proteasomal degradation of target proteins.</text>
</comment>